<evidence type="ECO:0000313" key="2">
    <source>
        <dbReference type="Proteomes" id="UP000185622"/>
    </source>
</evidence>
<organism evidence="1 2">
    <name type="scientific">Thioclava nitratireducens</name>
    <dbReference type="NCBI Taxonomy" id="1915078"/>
    <lineage>
        <taxon>Bacteria</taxon>
        <taxon>Pseudomonadati</taxon>
        <taxon>Pseudomonadota</taxon>
        <taxon>Alphaproteobacteria</taxon>
        <taxon>Rhodobacterales</taxon>
        <taxon>Paracoccaceae</taxon>
        <taxon>Thioclava</taxon>
    </lineage>
</organism>
<sequence length="308" mass="35922">MTETIKLPKRLYKYRAFSPRLLDMLVRDELYFSDPADFNDPLDCRPSLEADVTNDQLEQILTRMRQQRATAEMEAAAKSLRYRGIRTLEHINRQVQKTASQLLDEIRYLATDPSALVEDPLSSLLQHYIEKELLLRYDRGIVSFGSRSTCPLMWSHYGDQHNGICAAYSIPTNKRADLHKVQYGGSRMVRASDVATMDHDAKARRRVDEAVLLRKAASWRYEREWRLVGERGVRDSPLELEEVIFGIRCNVAVKFAIVQALSERERPIKFYEMHEVKDKFTLKKTRVDVDELNAHFPRRALSVYEHFD</sequence>
<gene>
    <name evidence="1" type="ORF">BMG03_17045</name>
</gene>
<evidence type="ECO:0000313" key="1">
    <source>
        <dbReference type="EMBL" id="AQS49308.1"/>
    </source>
</evidence>
<dbReference type="EMBL" id="CP019437">
    <property type="protein sequence ID" value="AQS49308.1"/>
    <property type="molecule type" value="Genomic_DNA"/>
</dbReference>
<protein>
    <recommendedName>
        <fullName evidence="3">DUF2971 domain-containing protein</fullName>
    </recommendedName>
</protein>
<dbReference type="Pfam" id="PF11185">
    <property type="entry name" value="DUF2971"/>
    <property type="match status" value="1"/>
</dbReference>
<keyword evidence="2" id="KW-1185">Reference proteome</keyword>
<reference evidence="1 2" key="1">
    <citation type="submission" date="2017-01" db="EMBL/GenBank/DDBJ databases">
        <title>The complete genome sequence of a sulfur-oxidizing marine bacterium Thioclava sp. 25B10_4T.</title>
        <authorList>
            <person name="Liu Y."/>
            <person name="Lai Q."/>
            <person name="Shao Z."/>
        </authorList>
    </citation>
    <scope>NUCLEOTIDE SEQUENCE [LARGE SCALE GENOMIC DNA]</scope>
    <source>
        <strain evidence="1 2">25B10_4</strain>
    </source>
</reference>
<dbReference type="Proteomes" id="UP000185622">
    <property type="component" value="Chromosome"/>
</dbReference>
<evidence type="ECO:0008006" key="3">
    <source>
        <dbReference type="Google" id="ProtNLM"/>
    </source>
</evidence>
<dbReference type="RefSeq" id="WP_075773990.1">
    <property type="nucleotide sequence ID" value="NZ_CP019437.1"/>
</dbReference>
<accession>A0ABN4XIA1</accession>
<proteinExistence type="predicted"/>
<name>A0ABN4XIA1_9RHOB</name>
<dbReference type="InterPro" id="IPR021352">
    <property type="entry name" value="DUF2971"/>
</dbReference>